<gene>
    <name evidence="1" type="ORF">CY34DRAFT_573228</name>
</gene>
<dbReference type="EMBL" id="KN835180">
    <property type="protein sequence ID" value="KIK45010.1"/>
    <property type="molecule type" value="Genomic_DNA"/>
</dbReference>
<name>A0A0D0A4M1_9AGAM</name>
<dbReference type="AlphaFoldDB" id="A0A0D0A4M1"/>
<sequence>MHQPECLCVPVSEILEEISLDNKRLNRLCSRLSLPDLIPSAEVRHRRSIFRLAHICRAFRGLALNVLYSHLRNFWPLILPSFTIHLNYSVHWSSLAHRFSLNHVKMTLHTHPFLHDVLKASTPLSQLTFPSMA</sequence>
<dbReference type="InParanoid" id="A0A0D0A4M1"/>
<dbReference type="Proteomes" id="UP000054485">
    <property type="component" value="Unassembled WGS sequence"/>
</dbReference>
<evidence type="ECO:0000313" key="2">
    <source>
        <dbReference type="Proteomes" id="UP000054485"/>
    </source>
</evidence>
<evidence type="ECO:0000313" key="1">
    <source>
        <dbReference type="EMBL" id="KIK45010.1"/>
    </source>
</evidence>
<dbReference type="OrthoDB" id="3041441at2759"/>
<protein>
    <submittedName>
        <fullName evidence="1">Uncharacterized protein</fullName>
    </submittedName>
</protein>
<reference evidence="1 2" key="1">
    <citation type="submission" date="2014-04" db="EMBL/GenBank/DDBJ databases">
        <authorList>
            <consortium name="DOE Joint Genome Institute"/>
            <person name="Kuo A."/>
            <person name="Ruytinx J."/>
            <person name="Rineau F."/>
            <person name="Colpaert J."/>
            <person name="Kohler A."/>
            <person name="Nagy L.G."/>
            <person name="Floudas D."/>
            <person name="Copeland A."/>
            <person name="Barry K.W."/>
            <person name="Cichocki N."/>
            <person name="Veneault-Fourrey C."/>
            <person name="LaButti K."/>
            <person name="Lindquist E.A."/>
            <person name="Lipzen A."/>
            <person name="Lundell T."/>
            <person name="Morin E."/>
            <person name="Murat C."/>
            <person name="Sun H."/>
            <person name="Tunlid A."/>
            <person name="Henrissat B."/>
            <person name="Grigoriev I.V."/>
            <person name="Hibbett D.S."/>
            <person name="Martin F."/>
            <person name="Nordberg H.P."/>
            <person name="Cantor M.N."/>
            <person name="Hua S.X."/>
        </authorList>
    </citation>
    <scope>NUCLEOTIDE SEQUENCE [LARGE SCALE GENOMIC DNA]</scope>
    <source>
        <strain evidence="1 2">UH-Slu-Lm8-n1</strain>
    </source>
</reference>
<accession>A0A0D0A4M1</accession>
<reference evidence="2" key="2">
    <citation type="submission" date="2015-01" db="EMBL/GenBank/DDBJ databases">
        <title>Evolutionary Origins and Diversification of the Mycorrhizal Mutualists.</title>
        <authorList>
            <consortium name="DOE Joint Genome Institute"/>
            <consortium name="Mycorrhizal Genomics Consortium"/>
            <person name="Kohler A."/>
            <person name="Kuo A."/>
            <person name="Nagy L.G."/>
            <person name="Floudas D."/>
            <person name="Copeland A."/>
            <person name="Barry K.W."/>
            <person name="Cichocki N."/>
            <person name="Veneault-Fourrey C."/>
            <person name="LaButti K."/>
            <person name="Lindquist E.A."/>
            <person name="Lipzen A."/>
            <person name="Lundell T."/>
            <person name="Morin E."/>
            <person name="Murat C."/>
            <person name="Riley R."/>
            <person name="Ohm R."/>
            <person name="Sun H."/>
            <person name="Tunlid A."/>
            <person name="Henrissat B."/>
            <person name="Grigoriev I.V."/>
            <person name="Hibbett D.S."/>
            <person name="Martin F."/>
        </authorList>
    </citation>
    <scope>NUCLEOTIDE SEQUENCE [LARGE SCALE GENOMIC DNA]</scope>
    <source>
        <strain evidence="2">UH-Slu-Lm8-n1</strain>
    </source>
</reference>
<keyword evidence="2" id="KW-1185">Reference proteome</keyword>
<dbReference type="HOGENOM" id="CLU_1908094_0_0_1"/>
<proteinExistence type="predicted"/>
<organism evidence="1 2">
    <name type="scientific">Suillus luteus UH-Slu-Lm8-n1</name>
    <dbReference type="NCBI Taxonomy" id="930992"/>
    <lineage>
        <taxon>Eukaryota</taxon>
        <taxon>Fungi</taxon>
        <taxon>Dikarya</taxon>
        <taxon>Basidiomycota</taxon>
        <taxon>Agaricomycotina</taxon>
        <taxon>Agaricomycetes</taxon>
        <taxon>Agaricomycetidae</taxon>
        <taxon>Boletales</taxon>
        <taxon>Suillineae</taxon>
        <taxon>Suillaceae</taxon>
        <taxon>Suillus</taxon>
    </lineage>
</organism>